<evidence type="ECO:0000256" key="1">
    <source>
        <dbReference type="ARBA" id="ARBA00022679"/>
    </source>
</evidence>
<sequence length="176" mass="19584">MSITRLITSEDAPALAELLRVNREFLAPWDPRRSDDYFTADGQHAVIQTDLQQHEQGSKLPHVILDDSGCLVGRITLNGIVRGPFQSCSMGYWVSASHNGRGLATKAVREIVRVAFEDLGLHRVQAEALLHNARSQRVLERNGFVQFGMAPEYLNIAGRWQDHAMYQVVKSSSATG</sequence>
<dbReference type="Gene3D" id="3.40.630.30">
    <property type="match status" value="1"/>
</dbReference>
<dbReference type="InterPro" id="IPR000182">
    <property type="entry name" value="GNAT_dom"/>
</dbReference>
<dbReference type="InterPro" id="IPR016181">
    <property type="entry name" value="Acyl_CoA_acyltransferase"/>
</dbReference>
<evidence type="ECO:0000313" key="5">
    <source>
        <dbReference type="EMBL" id="MDZ5491361.1"/>
    </source>
</evidence>
<evidence type="ECO:0000313" key="6">
    <source>
        <dbReference type="Proteomes" id="UP001290101"/>
    </source>
</evidence>
<dbReference type="PANTHER" id="PTHR43792:SF8">
    <property type="entry name" value="[RIBOSOMAL PROTEIN US5]-ALANINE N-ACETYLTRANSFERASE"/>
    <property type="match status" value="1"/>
</dbReference>
<dbReference type="EMBL" id="JAXOTQ010000022">
    <property type="protein sequence ID" value="MDZ5491361.1"/>
    <property type="molecule type" value="Genomic_DNA"/>
</dbReference>
<name>A0ABU5JFN9_9ACTN</name>
<protein>
    <submittedName>
        <fullName evidence="5">GNAT family protein</fullName>
        <ecNumber evidence="5">2.-.-.-</ecNumber>
    </submittedName>
</protein>
<accession>A0ABU5JFN9</accession>
<dbReference type="PANTHER" id="PTHR43792">
    <property type="entry name" value="GNAT FAMILY, PUTATIVE (AFU_ORTHOLOGUE AFUA_3G00765)-RELATED-RELATED"/>
    <property type="match status" value="1"/>
</dbReference>
<dbReference type="SUPFAM" id="SSF55729">
    <property type="entry name" value="Acyl-CoA N-acyltransferases (Nat)"/>
    <property type="match status" value="1"/>
</dbReference>
<gene>
    <name evidence="5" type="ORF">U2F25_18175</name>
</gene>
<comment type="similarity">
    <text evidence="3">Belongs to the acetyltransferase family. RimJ subfamily.</text>
</comment>
<keyword evidence="2" id="KW-0012">Acyltransferase</keyword>
<evidence type="ECO:0000256" key="2">
    <source>
        <dbReference type="ARBA" id="ARBA00023315"/>
    </source>
</evidence>
<keyword evidence="1 5" id="KW-0808">Transferase</keyword>
<reference evidence="5 6" key="1">
    <citation type="submission" date="2023-12" db="EMBL/GenBank/DDBJ databases">
        <title>Micromonospora sp. nov., isolated from Atacama Desert.</title>
        <authorList>
            <person name="Carro L."/>
            <person name="Golinska P."/>
            <person name="Klenk H.-P."/>
            <person name="Goodfellow M."/>
        </authorList>
    </citation>
    <scope>NUCLEOTIDE SEQUENCE [LARGE SCALE GENOMIC DNA]</scope>
    <source>
        <strain evidence="5 6">4G53</strain>
    </source>
</reference>
<dbReference type="GO" id="GO:0016740">
    <property type="term" value="F:transferase activity"/>
    <property type="evidence" value="ECO:0007669"/>
    <property type="project" value="UniProtKB-KW"/>
</dbReference>
<dbReference type="Pfam" id="PF13302">
    <property type="entry name" value="Acetyltransf_3"/>
    <property type="match status" value="1"/>
</dbReference>
<dbReference type="InterPro" id="IPR051531">
    <property type="entry name" value="N-acetyltransferase"/>
</dbReference>
<evidence type="ECO:0000259" key="4">
    <source>
        <dbReference type="PROSITE" id="PS51186"/>
    </source>
</evidence>
<dbReference type="EC" id="2.-.-.-" evidence="5"/>
<dbReference type="Proteomes" id="UP001290101">
    <property type="component" value="Unassembled WGS sequence"/>
</dbReference>
<feature type="domain" description="N-acetyltransferase" evidence="4">
    <location>
        <begin position="2"/>
        <end position="165"/>
    </location>
</feature>
<dbReference type="RefSeq" id="WP_322441346.1">
    <property type="nucleotide sequence ID" value="NZ_JAXOTQ010000022.1"/>
</dbReference>
<organism evidence="5 6">
    <name type="scientific">Micromonospora sicca</name>
    <dbReference type="NCBI Taxonomy" id="2202420"/>
    <lineage>
        <taxon>Bacteria</taxon>
        <taxon>Bacillati</taxon>
        <taxon>Actinomycetota</taxon>
        <taxon>Actinomycetes</taxon>
        <taxon>Micromonosporales</taxon>
        <taxon>Micromonosporaceae</taxon>
        <taxon>Micromonospora</taxon>
    </lineage>
</organism>
<evidence type="ECO:0000256" key="3">
    <source>
        <dbReference type="ARBA" id="ARBA00038502"/>
    </source>
</evidence>
<comment type="caution">
    <text evidence="5">The sequence shown here is derived from an EMBL/GenBank/DDBJ whole genome shotgun (WGS) entry which is preliminary data.</text>
</comment>
<dbReference type="PROSITE" id="PS51186">
    <property type="entry name" value="GNAT"/>
    <property type="match status" value="1"/>
</dbReference>
<keyword evidence="6" id="KW-1185">Reference proteome</keyword>
<proteinExistence type="inferred from homology"/>